<dbReference type="Proteomes" id="UP001056132">
    <property type="component" value="Chromosome 1"/>
</dbReference>
<dbReference type="InterPro" id="IPR004046">
    <property type="entry name" value="GST_C"/>
</dbReference>
<evidence type="ECO:0000259" key="2">
    <source>
        <dbReference type="PROSITE" id="PS50405"/>
    </source>
</evidence>
<protein>
    <submittedName>
        <fullName evidence="3">Glutathione transferase GstA</fullName>
        <ecNumber evidence="3">2.5.1.18</ecNumber>
    </submittedName>
</protein>
<gene>
    <name evidence="3" type="primary">gstA</name>
    <name evidence="3" type="ORF">M5D45_16260</name>
</gene>
<dbReference type="Gene3D" id="3.40.30.10">
    <property type="entry name" value="Glutaredoxin"/>
    <property type="match status" value="1"/>
</dbReference>
<sequence length="204" mass="22750">MMKLYFSPGSCGLSPQIALREAGQEFELVKVDFDTKTTSEGNYFDVAPKGMIPALRLDNGEVITEGAVILQWIADQFPESRLLPPVGTKARYKALEWINFVATDMHKGMAVMFSPLIDAESKQRFAADYLASRFAYIEAHLATHEYLLGDQFCAADGYLFNVLSWPSRVGIDISQYPAIGKFMARMRERPSVRAARRAEGLPSA</sequence>
<evidence type="ECO:0000313" key="4">
    <source>
        <dbReference type="Proteomes" id="UP001056132"/>
    </source>
</evidence>
<reference evidence="3" key="2">
    <citation type="submission" date="2022-05" db="EMBL/GenBank/DDBJ databases">
        <authorList>
            <person name="Kunte H.-J."/>
        </authorList>
    </citation>
    <scope>NUCLEOTIDE SEQUENCE</scope>
    <source>
        <strain evidence="3">G5</strain>
    </source>
</reference>
<dbReference type="InterPro" id="IPR036282">
    <property type="entry name" value="Glutathione-S-Trfase_C_sf"/>
</dbReference>
<dbReference type="InterPro" id="IPR010987">
    <property type="entry name" value="Glutathione-S-Trfase_C-like"/>
</dbReference>
<dbReference type="AlphaFoldDB" id="A0AAE9I054"/>
<dbReference type="SFLD" id="SFLDG00358">
    <property type="entry name" value="Main_(cytGST)"/>
    <property type="match status" value="1"/>
</dbReference>
<dbReference type="RefSeq" id="WP_250024863.1">
    <property type="nucleotide sequence ID" value="NZ_CP097330.1"/>
</dbReference>
<keyword evidence="3" id="KW-0808">Transferase</keyword>
<dbReference type="Gene3D" id="1.20.1050.10">
    <property type="match status" value="1"/>
</dbReference>
<dbReference type="GO" id="GO:0004364">
    <property type="term" value="F:glutathione transferase activity"/>
    <property type="evidence" value="ECO:0007669"/>
    <property type="project" value="UniProtKB-EC"/>
</dbReference>
<dbReference type="CDD" id="cd03057">
    <property type="entry name" value="GST_N_Beta"/>
    <property type="match status" value="1"/>
</dbReference>
<dbReference type="EC" id="2.5.1.18" evidence="3"/>
<dbReference type="SFLD" id="SFLDG01150">
    <property type="entry name" value="Main.1:_Beta-like"/>
    <property type="match status" value="1"/>
</dbReference>
<dbReference type="PROSITE" id="PS50404">
    <property type="entry name" value="GST_NTER"/>
    <property type="match status" value="1"/>
</dbReference>
<feature type="domain" description="GST C-terminal" evidence="2">
    <location>
        <begin position="87"/>
        <end position="204"/>
    </location>
</feature>
<dbReference type="NCBIfam" id="NF007831">
    <property type="entry name" value="PRK10542.1"/>
    <property type="match status" value="1"/>
</dbReference>
<dbReference type="SFLD" id="SFLDS00019">
    <property type="entry name" value="Glutathione_Transferase_(cytos"/>
    <property type="match status" value="1"/>
</dbReference>
<evidence type="ECO:0000259" key="1">
    <source>
        <dbReference type="PROSITE" id="PS50404"/>
    </source>
</evidence>
<dbReference type="InterPro" id="IPR004045">
    <property type="entry name" value="Glutathione_S-Trfase_N"/>
</dbReference>
<accession>A0AAE9I054</accession>
<dbReference type="Pfam" id="PF13409">
    <property type="entry name" value="GST_N_2"/>
    <property type="match status" value="1"/>
</dbReference>
<dbReference type="InterPro" id="IPR040079">
    <property type="entry name" value="Glutathione_S-Trfase"/>
</dbReference>
<dbReference type="KEGG" id="ccam:M5D45_16260"/>
<dbReference type="Pfam" id="PF00043">
    <property type="entry name" value="GST_C"/>
    <property type="match status" value="1"/>
</dbReference>
<dbReference type="PANTHER" id="PTHR44051">
    <property type="entry name" value="GLUTATHIONE S-TRANSFERASE-RELATED"/>
    <property type="match status" value="1"/>
</dbReference>
<dbReference type="InterPro" id="IPR036249">
    <property type="entry name" value="Thioredoxin-like_sf"/>
</dbReference>
<reference evidence="3" key="1">
    <citation type="journal article" date="2022" name="Microbiol. Resour. Announc.">
        <title>Genome Sequence of Cupriavidus campinensis Strain G5, a Member of a Bacterial Consortium Capable of Polyethylene Degradation.</title>
        <authorList>
            <person name="Schneider B."/>
            <person name="Pfeiffer F."/>
            <person name="Dyall-Smith M."/>
            <person name="Kunte H.J."/>
        </authorList>
    </citation>
    <scope>NUCLEOTIDE SEQUENCE</scope>
    <source>
        <strain evidence="3">G5</strain>
    </source>
</reference>
<proteinExistence type="predicted"/>
<dbReference type="CDD" id="cd03188">
    <property type="entry name" value="GST_C_Beta"/>
    <property type="match status" value="1"/>
</dbReference>
<dbReference type="PROSITE" id="PS50405">
    <property type="entry name" value="GST_CTER"/>
    <property type="match status" value="1"/>
</dbReference>
<dbReference type="SUPFAM" id="SSF52833">
    <property type="entry name" value="Thioredoxin-like"/>
    <property type="match status" value="1"/>
</dbReference>
<name>A0AAE9I054_9BURK</name>
<organism evidence="3 4">
    <name type="scientific">Cupriavidus campinensis</name>
    <dbReference type="NCBI Taxonomy" id="151783"/>
    <lineage>
        <taxon>Bacteria</taxon>
        <taxon>Pseudomonadati</taxon>
        <taxon>Pseudomonadota</taxon>
        <taxon>Betaproteobacteria</taxon>
        <taxon>Burkholderiales</taxon>
        <taxon>Burkholderiaceae</taxon>
        <taxon>Cupriavidus</taxon>
    </lineage>
</organism>
<dbReference type="EMBL" id="CP097330">
    <property type="protein sequence ID" value="URF04013.1"/>
    <property type="molecule type" value="Genomic_DNA"/>
</dbReference>
<dbReference type="PANTHER" id="PTHR44051:SF8">
    <property type="entry name" value="GLUTATHIONE S-TRANSFERASE GSTA"/>
    <property type="match status" value="1"/>
</dbReference>
<feature type="domain" description="GST N-terminal" evidence="1">
    <location>
        <begin position="1"/>
        <end position="81"/>
    </location>
</feature>
<evidence type="ECO:0000313" key="3">
    <source>
        <dbReference type="EMBL" id="URF04013.1"/>
    </source>
</evidence>
<dbReference type="SUPFAM" id="SSF47616">
    <property type="entry name" value="GST C-terminal domain-like"/>
    <property type="match status" value="1"/>
</dbReference>